<reference evidence="6 7" key="1">
    <citation type="submission" date="2020-02" db="EMBL/GenBank/DDBJ databases">
        <authorList>
            <person name="Kim M.K."/>
        </authorList>
    </citation>
    <scope>NUCLEOTIDE SEQUENCE [LARGE SCALE GENOMIC DNA]</scope>
    <source>
        <strain evidence="6 7">17J57-3</strain>
    </source>
</reference>
<dbReference type="GO" id="GO:0003700">
    <property type="term" value="F:DNA-binding transcription factor activity"/>
    <property type="evidence" value="ECO:0007669"/>
    <property type="project" value="InterPro"/>
</dbReference>
<evidence type="ECO:0000256" key="2">
    <source>
        <dbReference type="ARBA" id="ARBA00023015"/>
    </source>
</evidence>
<evidence type="ECO:0000256" key="3">
    <source>
        <dbReference type="ARBA" id="ARBA00023125"/>
    </source>
</evidence>
<dbReference type="InterPro" id="IPR036388">
    <property type="entry name" value="WH-like_DNA-bd_sf"/>
</dbReference>
<dbReference type="PANTHER" id="PTHR30419">
    <property type="entry name" value="HTH-TYPE TRANSCRIPTIONAL REGULATOR YBHD"/>
    <property type="match status" value="1"/>
</dbReference>
<gene>
    <name evidence="6" type="ORF">G3574_17555</name>
</gene>
<feature type="domain" description="HTH lysR-type" evidence="5">
    <location>
        <begin position="6"/>
        <end position="63"/>
    </location>
</feature>
<comment type="similarity">
    <text evidence="1">Belongs to the LysR transcriptional regulatory family.</text>
</comment>
<dbReference type="SUPFAM" id="SSF53850">
    <property type="entry name" value="Periplasmic binding protein-like II"/>
    <property type="match status" value="1"/>
</dbReference>
<dbReference type="PRINTS" id="PR00039">
    <property type="entry name" value="HTHLYSR"/>
</dbReference>
<dbReference type="AlphaFoldDB" id="A0A6B3SQH1"/>
<dbReference type="Gene3D" id="1.10.10.10">
    <property type="entry name" value="Winged helix-like DNA-binding domain superfamily/Winged helix DNA-binding domain"/>
    <property type="match status" value="1"/>
</dbReference>
<dbReference type="PANTHER" id="PTHR30419:SF8">
    <property type="entry name" value="NITROGEN ASSIMILATION TRANSCRIPTIONAL ACTIVATOR-RELATED"/>
    <property type="match status" value="1"/>
</dbReference>
<keyword evidence="2" id="KW-0805">Transcription regulation</keyword>
<evidence type="ECO:0000313" key="7">
    <source>
        <dbReference type="Proteomes" id="UP000482155"/>
    </source>
</evidence>
<dbReference type="InterPro" id="IPR050950">
    <property type="entry name" value="HTH-type_LysR_regulators"/>
</dbReference>
<dbReference type="GO" id="GO:0005829">
    <property type="term" value="C:cytosol"/>
    <property type="evidence" value="ECO:0007669"/>
    <property type="project" value="TreeGrafter"/>
</dbReference>
<dbReference type="InterPro" id="IPR000847">
    <property type="entry name" value="LysR_HTH_N"/>
</dbReference>
<keyword evidence="3" id="KW-0238">DNA-binding</keyword>
<keyword evidence="7" id="KW-1185">Reference proteome</keyword>
<dbReference type="GO" id="GO:0003677">
    <property type="term" value="F:DNA binding"/>
    <property type="evidence" value="ECO:0007669"/>
    <property type="project" value="UniProtKB-KW"/>
</dbReference>
<dbReference type="EMBL" id="JAAIVB010000062">
    <property type="protein sequence ID" value="NEX62891.1"/>
    <property type="molecule type" value="Genomic_DNA"/>
</dbReference>
<dbReference type="Pfam" id="PF00126">
    <property type="entry name" value="HTH_1"/>
    <property type="match status" value="1"/>
</dbReference>
<dbReference type="Pfam" id="PF03466">
    <property type="entry name" value="LysR_substrate"/>
    <property type="match status" value="1"/>
</dbReference>
<dbReference type="InterPro" id="IPR036390">
    <property type="entry name" value="WH_DNA-bd_sf"/>
</dbReference>
<name>A0A6B3SQH1_9BURK</name>
<proteinExistence type="inferred from homology"/>
<sequence length="302" mass="32643">MKRIDLEIGDLHALMAVAEKLSFRAAAEEMFISQPALSRRIEKLEGAAGVRLLDRTSRRVALTDAGRVFLSHARAIAEELEAALHGASDSAQQRAGLVTIACVPSVAHHVLPNLLKSFSEQYPKVRVKVIDESGESVLKSVVSAVADFGVNFTGAQEADIDFRAAHTERYVLAARRDHRLAKQKSVTWKELVDERFISVSARSSNRLLLDNALAKLSKRPLISYEVDHVTGALGMVAAGLGVAVVPALALSAEHYPSLVSIPLSQPVVSRTLGFITRKGSVLSPPAQALLDMLQREAKQGFA</sequence>
<dbReference type="PROSITE" id="PS50931">
    <property type="entry name" value="HTH_LYSR"/>
    <property type="match status" value="1"/>
</dbReference>
<comment type="caution">
    <text evidence="6">The sequence shown here is derived from an EMBL/GenBank/DDBJ whole genome shotgun (WGS) entry which is preliminary data.</text>
</comment>
<keyword evidence="4" id="KW-0804">Transcription</keyword>
<dbReference type="SUPFAM" id="SSF46785">
    <property type="entry name" value="Winged helix' DNA-binding domain"/>
    <property type="match status" value="1"/>
</dbReference>
<dbReference type="InterPro" id="IPR005119">
    <property type="entry name" value="LysR_subst-bd"/>
</dbReference>
<evidence type="ECO:0000256" key="4">
    <source>
        <dbReference type="ARBA" id="ARBA00023163"/>
    </source>
</evidence>
<evidence type="ECO:0000259" key="5">
    <source>
        <dbReference type="PROSITE" id="PS50931"/>
    </source>
</evidence>
<evidence type="ECO:0000256" key="1">
    <source>
        <dbReference type="ARBA" id="ARBA00009437"/>
    </source>
</evidence>
<dbReference type="Proteomes" id="UP000482155">
    <property type="component" value="Unassembled WGS sequence"/>
</dbReference>
<evidence type="ECO:0000313" key="6">
    <source>
        <dbReference type="EMBL" id="NEX62891.1"/>
    </source>
</evidence>
<organism evidence="6 7">
    <name type="scientific">Noviherbaspirillum galbum</name>
    <dbReference type="NCBI Taxonomy" id="2709383"/>
    <lineage>
        <taxon>Bacteria</taxon>
        <taxon>Pseudomonadati</taxon>
        <taxon>Pseudomonadota</taxon>
        <taxon>Betaproteobacteria</taxon>
        <taxon>Burkholderiales</taxon>
        <taxon>Oxalobacteraceae</taxon>
        <taxon>Noviherbaspirillum</taxon>
    </lineage>
</organism>
<dbReference type="CDD" id="cd08440">
    <property type="entry name" value="PBP2_LTTR_like_4"/>
    <property type="match status" value="1"/>
</dbReference>
<protein>
    <submittedName>
        <fullName evidence="6">LysR family transcriptional regulator</fullName>
    </submittedName>
</protein>
<accession>A0A6B3SQH1</accession>
<dbReference type="FunFam" id="1.10.10.10:FF:000001">
    <property type="entry name" value="LysR family transcriptional regulator"/>
    <property type="match status" value="1"/>
</dbReference>
<dbReference type="Gene3D" id="3.40.190.290">
    <property type="match status" value="1"/>
</dbReference>